<evidence type="ECO:0000313" key="2">
    <source>
        <dbReference type="EMBL" id="KAF4345450.1"/>
    </source>
</evidence>
<comment type="caution">
    <text evidence="2">The sequence shown here is derived from an EMBL/GenBank/DDBJ whole genome shotgun (WGS) entry which is preliminary data.</text>
</comment>
<reference evidence="2" key="1">
    <citation type="journal article" date="2017" name="Mycologia">
        <title>Fusarium algeriense, sp. nov., a novel toxigenic crown rot pathogen of durum wheat from Algeria is nested in the Fusarium burgessii species complex.</title>
        <authorList>
            <person name="Laraba I."/>
            <person name="Keddad A."/>
            <person name="Boureghda H."/>
            <person name="Abdallah N."/>
            <person name="Vaughan M.M."/>
            <person name="Proctor R.H."/>
            <person name="Busman M."/>
            <person name="O'Donnell K."/>
        </authorList>
    </citation>
    <scope>NUCLEOTIDE SEQUENCE</scope>
    <source>
        <strain evidence="2">NRRL 25174</strain>
    </source>
</reference>
<keyword evidence="3" id="KW-1185">Reference proteome</keyword>
<dbReference type="Pfam" id="PF01323">
    <property type="entry name" value="DSBA"/>
    <property type="match status" value="1"/>
</dbReference>
<dbReference type="InterPro" id="IPR036249">
    <property type="entry name" value="Thioredoxin-like_sf"/>
</dbReference>
<evidence type="ECO:0000259" key="1">
    <source>
        <dbReference type="Pfam" id="PF01323"/>
    </source>
</evidence>
<accession>A0A9P5AUW5</accession>
<dbReference type="PANTHER" id="PTHR13887:SF52">
    <property type="entry name" value="DSBA-LIKE THIOREDOXIN DOMAIN-CONTAINING PROTEIN"/>
    <property type="match status" value="1"/>
</dbReference>
<protein>
    <recommendedName>
        <fullName evidence="1">DSBA-like thioredoxin domain-containing protein</fullName>
    </recommendedName>
</protein>
<evidence type="ECO:0000313" key="3">
    <source>
        <dbReference type="Proteomes" id="UP000730481"/>
    </source>
</evidence>
<dbReference type="OrthoDB" id="1930760at2759"/>
<dbReference type="EMBL" id="PVQB02000026">
    <property type="protein sequence ID" value="KAF4345450.1"/>
    <property type="molecule type" value="Genomic_DNA"/>
</dbReference>
<sequence length="225" mass="24974">MYQSQITFVMDTICPWTYIGKKRLDEALAHFLSSPLSSSISFSLQFASYQPDPKRPETIPDRAAYALHNKHNGNQDAQEIFEKYMGSLAQPLELPIAFTGPTGNTFPAHRVINQVQESHEAGIVNKLVDAVFRLYFAEGQHPGADDMLINACIEAGIDEKEAEGIVEDKSSGERQIKEKIRSIGMDIDAVPTVVIEGRKRNLTLTGLKEVSDYVKAMEAITQESS</sequence>
<dbReference type="GO" id="GO:0016491">
    <property type="term" value="F:oxidoreductase activity"/>
    <property type="evidence" value="ECO:0007669"/>
    <property type="project" value="InterPro"/>
</dbReference>
<organism evidence="2 3">
    <name type="scientific">Fusarium beomiforme</name>
    <dbReference type="NCBI Taxonomy" id="44412"/>
    <lineage>
        <taxon>Eukaryota</taxon>
        <taxon>Fungi</taxon>
        <taxon>Dikarya</taxon>
        <taxon>Ascomycota</taxon>
        <taxon>Pezizomycotina</taxon>
        <taxon>Sordariomycetes</taxon>
        <taxon>Hypocreomycetidae</taxon>
        <taxon>Hypocreales</taxon>
        <taxon>Nectriaceae</taxon>
        <taxon>Fusarium</taxon>
        <taxon>Fusarium burgessii species complex</taxon>
    </lineage>
</organism>
<name>A0A9P5AUW5_9HYPO</name>
<dbReference type="Gene3D" id="3.40.30.10">
    <property type="entry name" value="Glutaredoxin"/>
    <property type="match status" value="1"/>
</dbReference>
<dbReference type="Proteomes" id="UP000730481">
    <property type="component" value="Unassembled WGS sequence"/>
</dbReference>
<proteinExistence type="predicted"/>
<dbReference type="InterPro" id="IPR001853">
    <property type="entry name" value="DSBA-like_thioredoxin_dom"/>
</dbReference>
<feature type="domain" description="DSBA-like thioredoxin" evidence="1">
    <location>
        <begin position="5"/>
        <end position="216"/>
    </location>
</feature>
<dbReference type="PANTHER" id="PTHR13887">
    <property type="entry name" value="GLUTATHIONE S-TRANSFERASE KAPPA"/>
    <property type="match status" value="1"/>
</dbReference>
<dbReference type="AlphaFoldDB" id="A0A9P5AUW5"/>
<dbReference type="SUPFAM" id="SSF52833">
    <property type="entry name" value="Thioredoxin-like"/>
    <property type="match status" value="1"/>
</dbReference>
<gene>
    <name evidence="2" type="ORF">FBEOM_559</name>
</gene>
<reference evidence="2" key="2">
    <citation type="submission" date="2020-02" db="EMBL/GenBank/DDBJ databases">
        <title>Identification and distribution of gene clusters putatively required for synthesis of sphingolipid metabolism inhibitors in phylogenetically diverse species of the filamentous fungus Fusarium.</title>
        <authorList>
            <person name="Kim H.-S."/>
            <person name="Busman M."/>
            <person name="Brown D.W."/>
            <person name="Divon H."/>
            <person name="Uhlig S."/>
            <person name="Proctor R.H."/>
        </authorList>
    </citation>
    <scope>NUCLEOTIDE SEQUENCE</scope>
    <source>
        <strain evidence="2">NRRL 25174</strain>
    </source>
</reference>